<dbReference type="PANTHER" id="PTHR44376:SF5">
    <property type="entry name" value="TRANSCRIPTIONAL COREPRESSOR LEUNIG ISOFORM X1"/>
    <property type="match status" value="1"/>
</dbReference>
<evidence type="ECO:0000256" key="2">
    <source>
        <dbReference type="SAM" id="MobiDB-lite"/>
    </source>
</evidence>
<keyword evidence="1" id="KW-0853">WD repeat</keyword>
<gene>
    <name evidence="4" type="primary">ga27355</name>
    <name evidence="4" type="ORF">PR202_ga27355</name>
</gene>
<dbReference type="SUPFAM" id="SSF50978">
    <property type="entry name" value="WD40 repeat-like"/>
    <property type="match status" value="1"/>
</dbReference>
<evidence type="ECO:0000313" key="4">
    <source>
        <dbReference type="EMBL" id="GJN09354.1"/>
    </source>
</evidence>
<keyword evidence="3" id="KW-1133">Transmembrane helix</keyword>
<keyword evidence="3" id="KW-0812">Transmembrane</keyword>
<dbReference type="PROSITE" id="PS50294">
    <property type="entry name" value="WD_REPEATS_REGION"/>
    <property type="match status" value="1"/>
</dbReference>
<dbReference type="GO" id="GO:0003714">
    <property type="term" value="F:transcription corepressor activity"/>
    <property type="evidence" value="ECO:0007669"/>
    <property type="project" value="InterPro"/>
</dbReference>
<evidence type="ECO:0000256" key="3">
    <source>
        <dbReference type="SAM" id="Phobius"/>
    </source>
</evidence>
<feature type="transmembrane region" description="Helical" evidence="3">
    <location>
        <begin position="187"/>
        <end position="211"/>
    </location>
</feature>
<proteinExistence type="predicted"/>
<organism evidence="4 5">
    <name type="scientific">Eleusine coracana subsp. coracana</name>
    <dbReference type="NCBI Taxonomy" id="191504"/>
    <lineage>
        <taxon>Eukaryota</taxon>
        <taxon>Viridiplantae</taxon>
        <taxon>Streptophyta</taxon>
        <taxon>Embryophyta</taxon>
        <taxon>Tracheophyta</taxon>
        <taxon>Spermatophyta</taxon>
        <taxon>Magnoliopsida</taxon>
        <taxon>Liliopsida</taxon>
        <taxon>Poales</taxon>
        <taxon>Poaceae</taxon>
        <taxon>PACMAD clade</taxon>
        <taxon>Chloridoideae</taxon>
        <taxon>Cynodonteae</taxon>
        <taxon>Eleusininae</taxon>
        <taxon>Eleusine</taxon>
    </lineage>
</organism>
<dbReference type="InterPro" id="IPR001680">
    <property type="entry name" value="WD40_rpt"/>
</dbReference>
<comment type="caution">
    <text evidence="4">The sequence shown here is derived from an EMBL/GenBank/DDBJ whole genome shotgun (WGS) entry which is preliminary data.</text>
</comment>
<reference evidence="4" key="2">
    <citation type="submission" date="2021-12" db="EMBL/GenBank/DDBJ databases">
        <title>Resequencing data analysis of finger millet.</title>
        <authorList>
            <person name="Hatakeyama M."/>
            <person name="Aluri S."/>
            <person name="Balachadran M.T."/>
            <person name="Sivarajan S.R."/>
            <person name="Poveda L."/>
            <person name="Shimizu-Inatsugi R."/>
            <person name="Schlapbach R."/>
            <person name="Sreeman S.M."/>
            <person name="Shimizu K.K."/>
        </authorList>
    </citation>
    <scope>NUCLEOTIDE SEQUENCE</scope>
</reference>
<keyword evidence="3" id="KW-0472">Membrane</keyword>
<protein>
    <submittedName>
        <fullName evidence="4">Uncharacterized protein</fullName>
    </submittedName>
</protein>
<evidence type="ECO:0000256" key="1">
    <source>
        <dbReference type="PROSITE-ProRule" id="PRU00221"/>
    </source>
</evidence>
<name>A0AAV5DF12_ELECO</name>
<dbReference type="PROSITE" id="PS50082">
    <property type="entry name" value="WD_REPEATS_2"/>
    <property type="match status" value="1"/>
</dbReference>
<dbReference type="Proteomes" id="UP001054889">
    <property type="component" value="Unassembled WGS sequence"/>
</dbReference>
<evidence type="ECO:0000313" key="5">
    <source>
        <dbReference type="Proteomes" id="UP001054889"/>
    </source>
</evidence>
<sequence>MIATAQAFAQETQGAPSAPDLQKRGVTKGFLSDWWSVFWDSFSSGPGDSESEHPEDDHFIHTFVGHSSLVRSVDFHPKADSSLLCSCDDGGKTGRGKVRFDPTGSCLASVIGNTVNGNGDNKTVHSICWSEHFWCLASVSDDCVRIWPSQGVGHARELSGTKLSYFRSCSFHPKYPNTLVIGGYQKYVYAALLAYFLGLLLTTFFFSRYIWLVKNVQMITLWNFAENKVVSVQPHDGYVADLAGCHATGMLASASHDGCVKVWR</sequence>
<dbReference type="InterPro" id="IPR015943">
    <property type="entry name" value="WD40/YVTN_repeat-like_dom_sf"/>
</dbReference>
<dbReference type="PANTHER" id="PTHR44376">
    <property type="entry name" value="TRANSCRIPTIONAL REGULATOR OF FILAMENTOUS GROWTH FLO8"/>
    <property type="match status" value="1"/>
</dbReference>
<feature type="region of interest" description="Disordered" evidence="2">
    <location>
        <begin position="1"/>
        <end position="22"/>
    </location>
</feature>
<dbReference type="Pfam" id="PF00400">
    <property type="entry name" value="WD40"/>
    <property type="match status" value="2"/>
</dbReference>
<dbReference type="EMBL" id="BQKI01000015">
    <property type="protein sequence ID" value="GJN09354.1"/>
    <property type="molecule type" value="Genomic_DNA"/>
</dbReference>
<feature type="repeat" description="WD" evidence="1">
    <location>
        <begin position="232"/>
        <end position="264"/>
    </location>
</feature>
<dbReference type="InterPro" id="IPR044716">
    <property type="entry name" value="LEUNIG-like"/>
</dbReference>
<dbReference type="SMART" id="SM00320">
    <property type="entry name" value="WD40"/>
    <property type="match status" value="3"/>
</dbReference>
<keyword evidence="5" id="KW-1185">Reference proteome</keyword>
<dbReference type="Gene3D" id="2.130.10.10">
    <property type="entry name" value="YVTN repeat-like/Quinoprotein amine dehydrogenase"/>
    <property type="match status" value="2"/>
</dbReference>
<reference evidence="4" key="1">
    <citation type="journal article" date="2018" name="DNA Res.">
        <title>Multiple hybrid de novo genome assembly of finger millet, an orphan allotetraploid crop.</title>
        <authorList>
            <person name="Hatakeyama M."/>
            <person name="Aluri S."/>
            <person name="Balachadran M.T."/>
            <person name="Sivarajan S.R."/>
            <person name="Patrignani A."/>
            <person name="Gruter S."/>
            <person name="Poveda L."/>
            <person name="Shimizu-Inatsugi R."/>
            <person name="Baeten J."/>
            <person name="Francoijs K.J."/>
            <person name="Nataraja K.N."/>
            <person name="Reddy Y.A.N."/>
            <person name="Phadnis S."/>
            <person name="Ravikumar R.L."/>
            <person name="Schlapbach R."/>
            <person name="Sreeman S.M."/>
            <person name="Shimizu K.K."/>
        </authorList>
    </citation>
    <scope>NUCLEOTIDE SEQUENCE</scope>
</reference>
<dbReference type="InterPro" id="IPR036322">
    <property type="entry name" value="WD40_repeat_dom_sf"/>
</dbReference>
<accession>A0AAV5DF12</accession>
<dbReference type="AlphaFoldDB" id="A0AAV5DF12"/>